<evidence type="ECO:0000259" key="2">
    <source>
        <dbReference type="PROSITE" id="PS50206"/>
    </source>
</evidence>
<dbReference type="PROSITE" id="PS50206">
    <property type="entry name" value="RHODANESE_3"/>
    <property type="match status" value="1"/>
</dbReference>
<dbReference type="PANTHER" id="PTHR43031:SF18">
    <property type="entry name" value="RHODANESE-RELATED SULFURTRANSFERASES"/>
    <property type="match status" value="1"/>
</dbReference>
<proteinExistence type="predicted"/>
<keyword evidence="1" id="KW-0472">Membrane</keyword>
<dbReference type="Gene3D" id="3.40.250.10">
    <property type="entry name" value="Rhodanese-like domain"/>
    <property type="match status" value="1"/>
</dbReference>
<reference evidence="3" key="1">
    <citation type="journal article" date="2011" name="Environ. Microbiol.">
        <title>Genomic insights into the metabolic potential of the polycyclic aromatic hydrocarbon degrading sulfate-reducing Deltaproteobacterium N47.</title>
        <authorList>
            <person name="Bergmann F."/>
            <person name="Selesi D."/>
            <person name="Weinmaier T."/>
            <person name="Tischler P."/>
            <person name="Rattei T."/>
            <person name="Meckenstock R.U."/>
        </authorList>
    </citation>
    <scope>NUCLEOTIDE SEQUENCE</scope>
</reference>
<feature type="transmembrane region" description="Helical" evidence="1">
    <location>
        <begin position="12"/>
        <end position="33"/>
    </location>
</feature>
<dbReference type="AlphaFoldDB" id="E1YJ74"/>
<dbReference type="PANTHER" id="PTHR43031">
    <property type="entry name" value="FAD-DEPENDENT OXIDOREDUCTASE"/>
    <property type="match status" value="1"/>
</dbReference>
<dbReference type="SMART" id="SM00450">
    <property type="entry name" value="RHOD"/>
    <property type="match status" value="1"/>
</dbReference>
<sequence length="166" mass="18688">MTIAKNNLILKTLKQVLLIVLITLVAGFVSNLFRTDKIPFFENWSEKTKHATLSGENPEISLEEALKLFRKNAAVFIDARPFEEYNKGHIKGAISLPYEEADQKFAEVMSGVSEDNLIVTYCDGETCELSMDLAVFLRNAGYKKVWALANGWSVWQENNLPVGTDK</sequence>
<dbReference type="EMBL" id="FR695877">
    <property type="protein sequence ID" value="CBX31328.1"/>
    <property type="molecule type" value="Genomic_DNA"/>
</dbReference>
<keyword evidence="1" id="KW-0812">Transmembrane</keyword>
<dbReference type="SUPFAM" id="SSF52821">
    <property type="entry name" value="Rhodanese/Cell cycle control phosphatase"/>
    <property type="match status" value="1"/>
</dbReference>
<evidence type="ECO:0000313" key="3">
    <source>
        <dbReference type="EMBL" id="CBX31328.1"/>
    </source>
</evidence>
<dbReference type="InterPro" id="IPR036873">
    <property type="entry name" value="Rhodanese-like_dom_sf"/>
</dbReference>
<dbReference type="Pfam" id="PF00581">
    <property type="entry name" value="Rhodanese"/>
    <property type="match status" value="1"/>
</dbReference>
<evidence type="ECO:0000256" key="1">
    <source>
        <dbReference type="SAM" id="Phobius"/>
    </source>
</evidence>
<dbReference type="InterPro" id="IPR050229">
    <property type="entry name" value="GlpE_sulfurtransferase"/>
</dbReference>
<accession>E1YJ74</accession>
<protein>
    <recommendedName>
        <fullName evidence="2">Rhodanese domain-containing protein</fullName>
    </recommendedName>
</protein>
<feature type="domain" description="Rhodanese" evidence="2">
    <location>
        <begin position="70"/>
        <end position="164"/>
    </location>
</feature>
<name>E1YJ74_9BACT</name>
<dbReference type="CDD" id="cd00158">
    <property type="entry name" value="RHOD"/>
    <property type="match status" value="1"/>
</dbReference>
<organism evidence="3">
    <name type="scientific">uncultured Desulfobacterium sp</name>
    <dbReference type="NCBI Taxonomy" id="201089"/>
    <lineage>
        <taxon>Bacteria</taxon>
        <taxon>Pseudomonadati</taxon>
        <taxon>Thermodesulfobacteriota</taxon>
        <taxon>Desulfobacteria</taxon>
        <taxon>Desulfobacterales</taxon>
        <taxon>Desulfobacteriaceae</taxon>
        <taxon>Desulfobacterium</taxon>
        <taxon>environmental samples</taxon>
    </lineage>
</organism>
<gene>
    <name evidence="3" type="ORF">N47_E48400</name>
</gene>
<dbReference type="InterPro" id="IPR001763">
    <property type="entry name" value="Rhodanese-like_dom"/>
</dbReference>
<keyword evidence="1" id="KW-1133">Transmembrane helix</keyword>